<dbReference type="Gene3D" id="3.40.630.30">
    <property type="match status" value="1"/>
</dbReference>
<evidence type="ECO:0000259" key="2">
    <source>
        <dbReference type="PROSITE" id="PS51186"/>
    </source>
</evidence>
<name>A0A7G9SKW0_9SPHN</name>
<protein>
    <submittedName>
        <fullName evidence="3">GNAT family N-acetyltransferase</fullName>
    </submittedName>
</protein>
<evidence type="ECO:0000313" key="4">
    <source>
        <dbReference type="Proteomes" id="UP000515971"/>
    </source>
</evidence>
<dbReference type="InterPro" id="IPR016181">
    <property type="entry name" value="Acyl_CoA_acyltransferase"/>
</dbReference>
<dbReference type="Proteomes" id="UP000515971">
    <property type="component" value="Chromosome"/>
</dbReference>
<dbReference type="AlphaFoldDB" id="A0A7G9SKW0"/>
<dbReference type="GO" id="GO:0008080">
    <property type="term" value="F:N-acetyltransferase activity"/>
    <property type="evidence" value="ECO:0007669"/>
    <property type="project" value="InterPro"/>
</dbReference>
<dbReference type="InterPro" id="IPR050769">
    <property type="entry name" value="NAT_camello-type"/>
</dbReference>
<dbReference type="PANTHER" id="PTHR13947:SF37">
    <property type="entry name" value="LD18367P"/>
    <property type="match status" value="1"/>
</dbReference>
<dbReference type="InterPro" id="IPR000182">
    <property type="entry name" value="GNAT_dom"/>
</dbReference>
<keyword evidence="1 3" id="KW-0808">Transferase</keyword>
<gene>
    <name evidence="3" type="ORF">H9L13_02285</name>
</gene>
<dbReference type="PROSITE" id="PS51186">
    <property type="entry name" value="GNAT"/>
    <property type="match status" value="1"/>
</dbReference>
<evidence type="ECO:0000313" key="3">
    <source>
        <dbReference type="EMBL" id="QNN68485.1"/>
    </source>
</evidence>
<evidence type="ECO:0000256" key="1">
    <source>
        <dbReference type="ARBA" id="ARBA00022679"/>
    </source>
</evidence>
<dbReference type="SUPFAM" id="SSF55729">
    <property type="entry name" value="Acyl-CoA N-acyltransferases (Nat)"/>
    <property type="match status" value="1"/>
</dbReference>
<proteinExistence type="predicted"/>
<sequence length="156" mass="16489">MTAIERDAVNAVGTAAYAQFEGVYSDWARFYAGAANLAALDIEGQVLVARDHSGAILGAVGYFGPGTPRPECFAPNTAVIRMLAVAPKARGGGIGRALTDACIERAKADGAPTISLHTSPAMAVALAMYQRVGFREVRTLPDRFGVPYAVYQRELN</sequence>
<organism evidence="3 4">
    <name type="scientific">Sphingomonas lutea</name>
    <dbReference type="NCBI Taxonomy" id="1045317"/>
    <lineage>
        <taxon>Bacteria</taxon>
        <taxon>Pseudomonadati</taxon>
        <taxon>Pseudomonadota</taxon>
        <taxon>Alphaproteobacteria</taxon>
        <taxon>Sphingomonadales</taxon>
        <taxon>Sphingomonadaceae</taxon>
        <taxon>Sphingomonas</taxon>
    </lineage>
</organism>
<feature type="domain" description="N-acetyltransferase" evidence="2">
    <location>
        <begin position="1"/>
        <end position="153"/>
    </location>
</feature>
<keyword evidence="4" id="KW-1185">Reference proteome</keyword>
<dbReference type="PANTHER" id="PTHR13947">
    <property type="entry name" value="GNAT FAMILY N-ACETYLTRANSFERASE"/>
    <property type="match status" value="1"/>
</dbReference>
<dbReference type="EMBL" id="CP060718">
    <property type="protein sequence ID" value="QNN68485.1"/>
    <property type="molecule type" value="Genomic_DNA"/>
</dbReference>
<dbReference type="CDD" id="cd04301">
    <property type="entry name" value="NAT_SF"/>
    <property type="match status" value="1"/>
</dbReference>
<dbReference type="KEGG" id="slut:H9L13_02285"/>
<accession>A0A7G9SKW0</accession>
<reference evidence="3 4" key="1">
    <citation type="submission" date="2020-08" db="EMBL/GenBank/DDBJ databases">
        <title>Genome sequence of Sphingomonas lutea KCTC 23642T.</title>
        <authorList>
            <person name="Hyun D.-W."/>
            <person name="Bae J.-W."/>
        </authorList>
    </citation>
    <scope>NUCLEOTIDE SEQUENCE [LARGE SCALE GENOMIC DNA]</scope>
    <source>
        <strain evidence="3 4">KCTC 23642</strain>
    </source>
</reference>
<dbReference type="Pfam" id="PF00583">
    <property type="entry name" value="Acetyltransf_1"/>
    <property type="match status" value="1"/>
</dbReference>